<dbReference type="EMBL" id="JAQRFN010000061">
    <property type="protein sequence ID" value="MDC9598986.1"/>
    <property type="molecule type" value="Genomic_DNA"/>
</dbReference>
<sequence length="97" mass="11172">MRTRSTSKEYQQKRRVGITCHGITLTATEWSRMPNVMVAGNTIRLRLKKGMTPEQAIYGDKATHKSINAQGYQPKYRNAYVEQCKEKLKRLRAQEAA</sequence>
<proteinExistence type="predicted"/>
<comment type="caution">
    <text evidence="1">The sequence shown here is derived from an EMBL/GenBank/DDBJ whole genome shotgun (WGS) entry which is preliminary data.</text>
</comment>
<keyword evidence="2" id="KW-1185">Reference proteome</keyword>
<organism evidence="1 2">
    <name type="scientific">Xenorhabdus anantnagensis</name>
    <dbReference type="NCBI Taxonomy" id="3025875"/>
    <lineage>
        <taxon>Bacteria</taxon>
        <taxon>Pseudomonadati</taxon>
        <taxon>Pseudomonadota</taxon>
        <taxon>Gammaproteobacteria</taxon>
        <taxon>Enterobacterales</taxon>
        <taxon>Morganellaceae</taxon>
        <taxon>Xenorhabdus</taxon>
    </lineage>
</organism>
<evidence type="ECO:0000313" key="2">
    <source>
        <dbReference type="Proteomes" id="UP001220225"/>
    </source>
</evidence>
<evidence type="ECO:0008006" key="3">
    <source>
        <dbReference type="Google" id="ProtNLM"/>
    </source>
</evidence>
<accession>A0ABT5LZ00</accession>
<evidence type="ECO:0000313" key="1">
    <source>
        <dbReference type="EMBL" id="MDC9598986.1"/>
    </source>
</evidence>
<protein>
    <recommendedName>
        <fullName evidence="3">Integrase</fullName>
    </recommendedName>
</protein>
<reference evidence="1 2" key="1">
    <citation type="submission" date="2023-02" db="EMBL/GenBank/DDBJ databases">
        <title>Entomopathogenic bacteria.</title>
        <authorList>
            <person name="Machado R.A."/>
        </authorList>
    </citation>
    <scope>NUCLEOTIDE SEQUENCE [LARGE SCALE GENOMIC DNA]</scope>
    <source>
        <strain evidence="1 2">XENO-2</strain>
    </source>
</reference>
<name>A0ABT5LZ00_9GAMM</name>
<dbReference type="Proteomes" id="UP001220225">
    <property type="component" value="Unassembled WGS sequence"/>
</dbReference>
<gene>
    <name evidence="1" type="ORF">PSI14_19660</name>
</gene>
<dbReference type="RefSeq" id="WP_273577666.1">
    <property type="nucleotide sequence ID" value="NZ_JAQRFN010000061.1"/>
</dbReference>